<comment type="cofactor">
    <cofactor evidence="6">
        <name>Zn(2+)</name>
        <dbReference type="ChEBI" id="CHEBI:29105"/>
    </cofactor>
    <text evidence="6">Binds 1 zinc ion per subunit.</text>
</comment>
<accession>A0A178MU12</accession>
<evidence type="ECO:0000256" key="6">
    <source>
        <dbReference type="RuleBase" id="RU003983"/>
    </source>
</evidence>
<comment type="caution">
    <text evidence="9">The sequence shown here is derived from an EMBL/GenBank/DDBJ whole genome shotgun (WGS) entry which is preliminary data.</text>
</comment>
<dbReference type="STRING" id="1285242.A6A04_14310"/>
<evidence type="ECO:0000256" key="1">
    <source>
        <dbReference type="ARBA" id="ARBA00022670"/>
    </source>
</evidence>
<keyword evidence="1 6" id="KW-0645">Protease</keyword>
<keyword evidence="7" id="KW-1133">Transmembrane helix</keyword>
<dbReference type="AlphaFoldDB" id="A0A178MU12"/>
<keyword evidence="7" id="KW-0812">Transmembrane</keyword>
<organism evidence="9 10">
    <name type="scientific">Paramagnetospirillum marisnigri</name>
    <dbReference type="NCBI Taxonomy" id="1285242"/>
    <lineage>
        <taxon>Bacteria</taxon>
        <taxon>Pseudomonadati</taxon>
        <taxon>Pseudomonadota</taxon>
        <taxon>Alphaproteobacteria</taxon>
        <taxon>Rhodospirillales</taxon>
        <taxon>Magnetospirillaceae</taxon>
        <taxon>Paramagnetospirillum</taxon>
    </lineage>
</organism>
<evidence type="ECO:0000313" key="9">
    <source>
        <dbReference type="EMBL" id="OAN53131.1"/>
    </source>
</evidence>
<gene>
    <name evidence="9" type="ORF">A6A04_14310</name>
</gene>
<evidence type="ECO:0000259" key="8">
    <source>
        <dbReference type="Pfam" id="PF01435"/>
    </source>
</evidence>
<dbReference type="Gene3D" id="3.30.2010.10">
    <property type="entry name" value="Metalloproteases ('zincins'), catalytic domain"/>
    <property type="match status" value="1"/>
</dbReference>
<keyword evidence="4 6" id="KW-0862">Zinc</keyword>
<dbReference type="InterPro" id="IPR001915">
    <property type="entry name" value="Peptidase_M48"/>
</dbReference>
<keyword evidence="3 6" id="KW-0378">Hydrolase</keyword>
<dbReference type="CDD" id="cd07332">
    <property type="entry name" value="M48C_Oma1_like"/>
    <property type="match status" value="1"/>
</dbReference>
<dbReference type="GO" id="GO:0051603">
    <property type="term" value="P:proteolysis involved in protein catabolic process"/>
    <property type="evidence" value="ECO:0007669"/>
    <property type="project" value="TreeGrafter"/>
</dbReference>
<evidence type="ECO:0000256" key="2">
    <source>
        <dbReference type="ARBA" id="ARBA00022723"/>
    </source>
</evidence>
<dbReference type="GO" id="GO:0004222">
    <property type="term" value="F:metalloendopeptidase activity"/>
    <property type="evidence" value="ECO:0007669"/>
    <property type="project" value="InterPro"/>
</dbReference>
<feature type="domain" description="Peptidase M48" evidence="8">
    <location>
        <begin position="165"/>
        <end position="329"/>
    </location>
</feature>
<dbReference type="EMBL" id="LWQT01000040">
    <property type="protein sequence ID" value="OAN53131.1"/>
    <property type="molecule type" value="Genomic_DNA"/>
</dbReference>
<dbReference type="OrthoDB" id="9810445at2"/>
<sequence>MDGPERSSPGRFNDGRNAASRRVRVSAVPEGLGIRGEDGFLVAVWRLGDVEREAAPGAEVRLRCVAEPAARLTLEDAGFADWVLPPTLPRRRSHGTLRMVVGLALGALVLLALAQALPGLSRYLVAFVPVETERAWGRSMAQGFESRFRVCRDGAGLAAMERLTARLAQGLPPDYHRVTLRVVDSPVVNALALPGAEIVVFRGLMVDMEHPDELAGVLAHELTHVGERHPTVAVMRGVGVGILVTLVTGDASGLVASAASALMAAAYSRDDEAAADRGAVALLTRAGIGHAGLAAFFRRLDRQEGGSGSLVAWIGTHPDSAVRAAAVEAAPLPRSAAPSMSEGEWSAVKSMCGG</sequence>
<keyword evidence="7" id="KW-0472">Membrane</keyword>
<dbReference type="InterPro" id="IPR051156">
    <property type="entry name" value="Mito/Outer_Membr_Metalloprot"/>
</dbReference>
<evidence type="ECO:0000256" key="7">
    <source>
        <dbReference type="SAM" id="Phobius"/>
    </source>
</evidence>
<dbReference type="GO" id="GO:0016020">
    <property type="term" value="C:membrane"/>
    <property type="evidence" value="ECO:0007669"/>
    <property type="project" value="TreeGrafter"/>
</dbReference>
<dbReference type="Pfam" id="PF01435">
    <property type="entry name" value="Peptidase_M48"/>
    <property type="match status" value="1"/>
</dbReference>
<dbReference type="Proteomes" id="UP000078428">
    <property type="component" value="Unassembled WGS sequence"/>
</dbReference>
<reference evidence="9 10" key="1">
    <citation type="submission" date="2016-04" db="EMBL/GenBank/DDBJ databases">
        <title>Draft genome sequence of freshwater magnetotactic bacteria Magnetospirillum marisnigri SP-1 and Magnetospirillum moscoviense BB-1.</title>
        <authorList>
            <person name="Koziaeva V."/>
            <person name="Dziuba M.V."/>
            <person name="Ivanov T.M."/>
            <person name="Kuznetsov B."/>
            <person name="Grouzdev D.S."/>
        </authorList>
    </citation>
    <scope>NUCLEOTIDE SEQUENCE [LARGE SCALE GENOMIC DNA]</scope>
    <source>
        <strain evidence="9 10">SP-1</strain>
    </source>
</reference>
<dbReference type="RefSeq" id="WP_068490260.1">
    <property type="nucleotide sequence ID" value="NZ_LWQT01000040.1"/>
</dbReference>
<evidence type="ECO:0000256" key="5">
    <source>
        <dbReference type="ARBA" id="ARBA00023049"/>
    </source>
</evidence>
<evidence type="ECO:0000256" key="3">
    <source>
        <dbReference type="ARBA" id="ARBA00022801"/>
    </source>
</evidence>
<proteinExistence type="inferred from homology"/>
<evidence type="ECO:0000313" key="10">
    <source>
        <dbReference type="Proteomes" id="UP000078428"/>
    </source>
</evidence>
<evidence type="ECO:0000256" key="4">
    <source>
        <dbReference type="ARBA" id="ARBA00022833"/>
    </source>
</evidence>
<comment type="similarity">
    <text evidence="6">Belongs to the peptidase M48 family.</text>
</comment>
<dbReference type="PANTHER" id="PTHR22726">
    <property type="entry name" value="METALLOENDOPEPTIDASE OMA1"/>
    <property type="match status" value="1"/>
</dbReference>
<keyword evidence="10" id="KW-1185">Reference proteome</keyword>
<feature type="transmembrane region" description="Helical" evidence="7">
    <location>
        <begin position="97"/>
        <end position="117"/>
    </location>
</feature>
<keyword evidence="5 6" id="KW-0482">Metalloprotease</keyword>
<dbReference type="PANTHER" id="PTHR22726:SF1">
    <property type="entry name" value="METALLOENDOPEPTIDASE OMA1, MITOCHONDRIAL"/>
    <property type="match status" value="1"/>
</dbReference>
<dbReference type="GO" id="GO:0046872">
    <property type="term" value="F:metal ion binding"/>
    <property type="evidence" value="ECO:0007669"/>
    <property type="project" value="UniProtKB-KW"/>
</dbReference>
<name>A0A178MU12_9PROT</name>
<protein>
    <recommendedName>
        <fullName evidence="8">Peptidase M48 domain-containing protein</fullName>
    </recommendedName>
</protein>
<keyword evidence="2" id="KW-0479">Metal-binding</keyword>